<dbReference type="Gene3D" id="1.10.10.10">
    <property type="entry name" value="Winged helix-like DNA-binding domain superfamily/Winged helix DNA-binding domain"/>
    <property type="match status" value="1"/>
</dbReference>
<evidence type="ECO:0000313" key="8">
    <source>
        <dbReference type="Proteomes" id="UP000477911"/>
    </source>
</evidence>
<dbReference type="PRINTS" id="PR00039">
    <property type="entry name" value="HTHLYSR"/>
</dbReference>
<keyword evidence="2" id="KW-0805">Transcription regulation</keyword>
<dbReference type="CDD" id="cd08422">
    <property type="entry name" value="PBP2_CrgA_like"/>
    <property type="match status" value="1"/>
</dbReference>
<evidence type="ECO:0000256" key="4">
    <source>
        <dbReference type="ARBA" id="ARBA00023163"/>
    </source>
</evidence>
<keyword evidence="4" id="KW-0804">Transcription</keyword>
<dbReference type="GO" id="GO:0003700">
    <property type="term" value="F:DNA-binding transcription factor activity"/>
    <property type="evidence" value="ECO:0007669"/>
    <property type="project" value="InterPro"/>
</dbReference>
<dbReference type="PANTHER" id="PTHR30537">
    <property type="entry name" value="HTH-TYPE TRANSCRIPTIONAL REGULATOR"/>
    <property type="match status" value="1"/>
</dbReference>
<organism evidence="7 8">
    <name type="scientific">Pseudooceanicola albus</name>
    <dbReference type="NCBI Taxonomy" id="2692189"/>
    <lineage>
        <taxon>Bacteria</taxon>
        <taxon>Pseudomonadati</taxon>
        <taxon>Pseudomonadota</taxon>
        <taxon>Alphaproteobacteria</taxon>
        <taxon>Rhodobacterales</taxon>
        <taxon>Paracoccaceae</taxon>
        <taxon>Pseudooceanicola</taxon>
    </lineage>
</organism>
<sequence length="334" mass="35623">MDMLNVMTTFVRVAQAGSLSAAGRDLGLSQSAVSQQIAALERHLDARLLRRTTRQMTLTEAGEAFFQRARRILEAVAEAREAASGQSGALRGPLRIHAPVGLGQAQIAEAAISFQKHHPEVVPELILDDRIADLTAEGIDVAIRFGSLPASSLVARRLGTLTRVLVAAPSYLARHGVPADIGELGRHRQVRFNGAPGGDMIPLLGPQGLVEVPVPTVFKANNAHALNLALIAGLGLGGAQMPLVRRALAEGRLVRVLPGVAYPALEVHALFPDAGYRPARVQAFVDHLRAETHLLWAAAPEEADPRVAPAQAVRPDPDPVRQRRRGGEPPTRDG</sequence>
<dbReference type="AlphaFoldDB" id="A0A6L7G983"/>
<feature type="domain" description="HTH lysR-type" evidence="6">
    <location>
        <begin position="1"/>
        <end position="59"/>
    </location>
</feature>
<feature type="region of interest" description="Disordered" evidence="5">
    <location>
        <begin position="300"/>
        <end position="334"/>
    </location>
</feature>
<keyword evidence="3" id="KW-0238">DNA-binding</keyword>
<dbReference type="SUPFAM" id="SSF53850">
    <property type="entry name" value="Periplasmic binding protein-like II"/>
    <property type="match status" value="1"/>
</dbReference>
<keyword evidence="8" id="KW-1185">Reference proteome</keyword>
<accession>A0A6L7G983</accession>
<dbReference type="Proteomes" id="UP000477911">
    <property type="component" value="Unassembled WGS sequence"/>
</dbReference>
<name>A0A6L7G983_9RHOB</name>
<dbReference type="InterPro" id="IPR005119">
    <property type="entry name" value="LysR_subst-bd"/>
</dbReference>
<proteinExistence type="inferred from homology"/>
<protein>
    <submittedName>
        <fullName evidence="7">LysR family transcriptional regulator</fullName>
    </submittedName>
</protein>
<dbReference type="Pfam" id="PF03466">
    <property type="entry name" value="LysR_substrate"/>
    <property type="match status" value="1"/>
</dbReference>
<evidence type="ECO:0000313" key="7">
    <source>
        <dbReference type="EMBL" id="MXN19860.1"/>
    </source>
</evidence>
<dbReference type="InterPro" id="IPR000847">
    <property type="entry name" value="LysR_HTH_N"/>
</dbReference>
<evidence type="ECO:0000259" key="6">
    <source>
        <dbReference type="PROSITE" id="PS50931"/>
    </source>
</evidence>
<gene>
    <name evidence="7" type="ORF">GR170_18660</name>
</gene>
<feature type="compositionally biased region" description="Basic and acidic residues" evidence="5">
    <location>
        <begin position="315"/>
        <end position="334"/>
    </location>
</feature>
<dbReference type="FunFam" id="1.10.10.10:FF:000001">
    <property type="entry name" value="LysR family transcriptional regulator"/>
    <property type="match status" value="1"/>
</dbReference>
<evidence type="ECO:0000256" key="2">
    <source>
        <dbReference type="ARBA" id="ARBA00023015"/>
    </source>
</evidence>
<dbReference type="RefSeq" id="WP_160895988.1">
    <property type="nucleotide sequence ID" value="NZ_WUMU01000022.1"/>
</dbReference>
<dbReference type="SUPFAM" id="SSF46785">
    <property type="entry name" value="Winged helix' DNA-binding domain"/>
    <property type="match status" value="1"/>
</dbReference>
<reference evidence="7 8" key="1">
    <citation type="submission" date="2019-12" db="EMBL/GenBank/DDBJ databases">
        <authorList>
            <person name="Li M."/>
        </authorList>
    </citation>
    <scope>NUCLEOTIDE SEQUENCE [LARGE SCALE GENOMIC DNA]</scope>
    <source>
        <strain evidence="7 8">GBMRC 2024</strain>
    </source>
</reference>
<dbReference type="Pfam" id="PF00126">
    <property type="entry name" value="HTH_1"/>
    <property type="match status" value="1"/>
</dbReference>
<dbReference type="PROSITE" id="PS50931">
    <property type="entry name" value="HTH_LYSR"/>
    <property type="match status" value="1"/>
</dbReference>
<dbReference type="InterPro" id="IPR036390">
    <property type="entry name" value="WH_DNA-bd_sf"/>
</dbReference>
<evidence type="ECO:0000256" key="3">
    <source>
        <dbReference type="ARBA" id="ARBA00023125"/>
    </source>
</evidence>
<dbReference type="PANTHER" id="PTHR30537:SF5">
    <property type="entry name" value="HTH-TYPE TRANSCRIPTIONAL ACTIVATOR TTDR-RELATED"/>
    <property type="match status" value="1"/>
</dbReference>
<dbReference type="InterPro" id="IPR036388">
    <property type="entry name" value="WH-like_DNA-bd_sf"/>
</dbReference>
<comment type="similarity">
    <text evidence="1">Belongs to the LysR transcriptional regulatory family.</text>
</comment>
<dbReference type="GO" id="GO:0003677">
    <property type="term" value="F:DNA binding"/>
    <property type="evidence" value="ECO:0007669"/>
    <property type="project" value="UniProtKB-KW"/>
</dbReference>
<dbReference type="Gene3D" id="3.40.190.290">
    <property type="match status" value="1"/>
</dbReference>
<dbReference type="InterPro" id="IPR058163">
    <property type="entry name" value="LysR-type_TF_proteobact-type"/>
</dbReference>
<comment type="caution">
    <text evidence="7">The sequence shown here is derived from an EMBL/GenBank/DDBJ whole genome shotgun (WGS) entry which is preliminary data.</text>
</comment>
<evidence type="ECO:0000256" key="5">
    <source>
        <dbReference type="SAM" id="MobiDB-lite"/>
    </source>
</evidence>
<dbReference type="EMBL" id="WUMU01000022">
    <property type="protein sequence ID" value="MXN19860.1"/>
    <property type="molecule type" value="Genomic_DNA"/>
</dbReference>
<evidence type="ECO:0000256" key="1">
    <source>
        <dbReference type="ARBA" id="ARBA00009437"/>
    </source>
</evidence>